<dbReference type="PANTHER" id="PTHR35276:SF1">
    <property type="entry name" value="TRNA (MNM(5)S(2)U34)-METHYLTRANSFERASE, CHLOROPLASTIC"/>
    <property type="match status" value="1"/>
</dbReference>
<dbReference type="SUPFAM" id="SSF55729">
    <property type="entry name" value="Acyl-CoA N-acyltransferases (Nat)"/>
    <property type="match status" value="1"/>
</dbReference>
<dbReference type="InterPro" id="IPR000182">
    <property type="entry name" value="GNAT_dom"/>
</dbReference>
<reference evidence="2" key="1">
    <citation type="journal article" date="2021" name="PeerJ">
        <title>Extensive microbial diversity within the chicken gut microbiome revealed by metagenomics and culture.</title>
        <authorList>
            <person name="Gilroy R."/>
            <person name="Ravi A."/>
            <person name="Getino M."/>
            <person name="Pursley I."/>
            <person name="Horton D.L."/>
            <person name="Alikhan N.F."/>
            <person name="Baker D."/>
            <person name="Gharbi K."/>
            <person name="Hall N."/>
            <person name="Watson M."/>
            <person name="Adriaenssens E.M."/>
            <person name="Foster-Nyarko E."/>
            <person name="Jarju S."/>
            <person name="Secka A."/>
            <person name="Antonio M."/>
            <person name="Oren A."/>
            <person name="Chaudhuri R.R."/>
            <person name="La Ragione R."/>
            <person name="Hildebrand F."/>
            <person name="Pallen M.J."/>
        </authorList>
    </citation>
    <scope>NUCLEOTIDE SEQUENCE</scope>
    <source>
        <strain evidence="2">CHK188-11489</strain>
    </source>
</reference>
<dbReference type="Gene3D" id="3.40.630.30">
    <property type="match status" value="1"/>
</dbReference>
<evidence type="ECO:0000313" key="3">
    <source>
        <dbReference type="Proteomes" id="UP000824105"/>
    </source>
</evidence>
<feature type="domain" description="N-acetyltransferase" evidence="1">
    <location>
        <begin position="1"/>
        <end position="115"/>
    </location>
</feature>
<evidence type="ECO:0000259" key="1">
    <source>
        <dbReference type="PROSITE" id="PS51186"/>
    </source>
</evidence>
<keyword evidence="2" id="KW-0808">Transferase</keyword>
<dbReference type="InterPro" id="IPR016181">
    <property type="entry name" value="Acyl_CoA_acyltransferase"/>
</dbReference>
<dbReference type="SUPFAM" id="SSF53335">
    <property type="entry name" value="S-adenosyl-L-methionine-dependent methyltransferases"/>
    <property type="match status" value="1"/>
</dbReference>
<accession>A0A9D2FIA2</accession>
<dbReference type="InterPro" id="IPR029063">
    <property type="entry name" value="SAM-dependent_MTases_sf"/>
</dbReference>
<dbReference type="Gene3D" id="3.40.50.150">
    <property type="entry name" value="Vaccinia Virus protein VP39"/>
    <property type="match status" value="1"/>
</dbReference>
<dbReference type="GO" id="GO:0016747">
    <property type="term" value="F:acyltransferase activity, transferring groups other than amino-acyl groups"/>
    <property type="evidence" value="ECO:0007669"/>
    <property type="project" value="InterPro"/>
</dbReference>
<dbReference type="Proteomes" id="UP000824105">
    <property type="component" value="Unassembled WGS sequence"/>
</dbReference>
<sequence>MEIRRQGDAFLLYKEQTPIGTGRLARGALWVEIDPAWRQRGYGSYLLKELLRRGGGLDPRQESCFTAPLPDGAAGRALAAKFGFLPQDGRLVRRRLPDLSAVQFCHDFLAARLAPGGLYIDATCGNGHDTEFLCRLAGPQGRVLALDIQPAAVDATNARLAAAGLAGTGRAVLHDHARLGELAAPASADCVLFNFGWLPGADHTVHSTAANSVAALRAALAVLRPGGVLAAVLYSGRVIGDGEKQAALALFRALPLTQYTVLECRFANWAATAPLPCFVLKKYP</sequence>
<dbReference type="InterPro" id="IPR010719">
    <property type="entry name" value="MnmM_MeTrfase"/>
</dbReference>
<dbReference type="PROSITE" id="PS51186">
    <property type="entry name" value="GNAT"/>
    <property type="match status" value="1"/>
</dbReference>
<name>A0A9D2FIA2_9FIRM</name>
<dbReference type="EMBL" id="DXBF01000025">
    <property type="protein sequence ID" value="HIZ61753.1"/>
    <property type="molecule type" value="Genomic_DNA"/>
</dbReference>
<dbReference type="Pfam" id="PF06962">
    <property type="entry name" value="rRNA_methylase"/>
    <property type="match status" value="1"/>
</dbReference>
<dbReference type="GO" id="GO:0008168">
    <property type="term" value="F:methyltransferase activity"/>
    <property type="evidence" value="ECO:0007669"/>
    <property type="project" value="UniProtKB-KW"/>
</dbReference>
<dbReference type="PANTHER" id="PTHR35276">
    <property type="entry name" value="S-ADENOSYL-L-METHIONINE-DEPENDENT METHYLTRANSFERASES SUPERFAMILY PROTEIN"/>
    <property type="match status" value="1"/>
</dbReference>
<protein>
    <submittedName>
        <fullName evidence="2">Methyltransferase domain-containing protein</fullName>
    </submittedName>
</protein>
<reference evidence="2" key="2">
    <citation type="submission" date="2021-04" db="EMBL/GenBank/DDBJ databases">
        <authorList>
            <person name="Gilroy R."/>
        </authorList>
    </citation>
    <scope>NUCLEOTIDE SEQUENCE</scope>
    <source>
        <strain evidence="2">CHK188-11489</strain>
    </source>
</reference>
<evidence type="ECO:0000313" key="2">
    <source>
        <dbReference type="EMBL" id="HIZ61753.1"/>
    </source>
</evidence>
<organism evidence="2 3">
    <name type="scientific">Candidatus Gemmiger avistercoris</name>
    <dbReference type="NCBI Taxonomy" id="2838606"/>
    <lineage>
        <taxon>Bacteria</taxon>
        <taxon>Bacillati</taxon>
        <taxon>Bacillota</taxon>
        <taxon>Clostridia</taxon>
        <taxon>Eubacteriales</taxon>
        <taxon>Gemmiger</taxon>
    </lineage>
</organism>
<dbReference type="GO" id="GO:0032259">
    <property type="term" value="P:methylation"/>
    <property type="evidence" value="ECO:0007669"/>
    <property type="project" value="UniProtKB-KW"/>
</dbReference>
<proteinExistence type="predicted"/>
<comment type="caution">
    <text evidence="2">The sequence shown here is derived from an EMBL/GenBank/DDBJ whole genome shotgun (WGS) entry which is preliminary data.</text>
</comment>
<gene>
    <name evidence="2" type="ORF">H9724_03155</name>
</gene>
<dbReference type="AlphaFoldDB" id="A0A9D2FIA2"/>
<keyword evidence="2" id="KW-0489">Methyltransferase</keyword>